<dbReference type="EMBL" id="CP040899">
    <property type="protein sequence ID" value="QDB80383.1"/>
    <property type="molecule type" value="Genomic_DNA"/>
</dbReference>
<name>A0ABX5VQQ6_9MICO</name>
<evidence type="ECO:0000313" key="3">
    <source>
        <dbReference type="EMBL" id="QDB80383.1"/>
    </source>
</evidence>
<keyword evidence="4" id="KW-1185">Reference proteome</keyword>
<evidence type="ECO:0000259" key="2">
    <source>
        <dbReference type="Pfam" id="PF13845"/>
    </source>
</evidence>
<feature type="signal peptide" evidence="1">
    <location>
        <begin position="1"/>
        <end position="24"/>
    </location>
</feature>
<dbReference type="InterPro" id="IPR026004">
    <property type="entry name" value="Septum_form"/>
</dbReference>
<dbReference type="RefSeq" id="WP_139949086.1">
    <property type="nucleotide sequence ID" value="NZ_CP040899.1"/>
</dbReference>
<gene>
    <name evidence="3" type="ORF">FE251_14090</name>
</gene>
<dbReference type="Proteomes" id="UP000313948">
    <property type="component" value="Chromosome"/>
</dbReference>
<organism evidence="3 4">
    <name type="scientific">Georgenia wutianyii</name>
    <dbReference type="NCBI Taxonomy" id="2585135"/>
    <lineage>
        <taxon>Bacteria</taxon>
        <taxon>Bacillati</taxon>
        <taxon>Actinomycetota</taxon>
        <taxon>Actinomycetes</taxon>
        <taxon>Micrococcales</taxon>
        <taxon>Bogoriellaceae</taxon>
        <taxon>Georgenia</taxon>
    </lineage>
</organism>
<feature type="chain" id="PRO_5047151890" evidence="1">
    <location>
        <begin position="25"/>
        <end position="143"/>
    </location>
</feature>
<accession>A0ABX5VQQ6</accession>
<keyword evidence="1" id="KW-0732">Signal</keyword>
<evidence type="ECO:0000256" key="1">
    <source>
        <dbReference type="SAM" id="SignalP"/>
    </source>
</evidence>
<proteinExistence type="predicted"/>
<reference evidence="3 4" key="1">
    <citation type="submission" date="2019-05" db="EMBL/GenBank/DDBJ databases">
        <title>Georgenia *** sp. nov., and Georgenia *** sp. nov., isolated from the intestinal contents of plateau pika (Ochotona curzoniae) in the Qinghai-Tibet plateau of China.</title>
        <authorList>
            <person name="Tian Z."/>
        </authorList>
    </citation>
    <scope>NUCLEOTIDE SEQUENCE [LARGE SCALE GENOMIC DNA]</scope>
    <source>
        <strain evidence="3 4">Z294</strain>
    </source>
</reference>
<sequence>MSLRRPVLAAVATLALVGAAGCSANSVLDLTVGDCLNQSDLEGDEVSSVEAVECSEEHDAEIFAEHEFTGDSYPGLTVVQEESEEVCTEKFEEFIGVPYLESELYFTMLYPSEQSWDDADDRTTLCIVLSEEPMTGSLEGAAI</sequence>
<protein>
    <submittedName>
        <fullName evidence="3">Septum formation family protein</fullName>
    </submittedName>
</protein>
<dbReference type="PROSITE" id="PS51257">
    <property type="entry name" value="PROKAR_LIPOPROTEIN"/>
    <property type="match status" value="1"/>
</dbReference>
<dbReference type="Pfam" id="PF13845">
    <property type="entry name" value="Septum_form"/>
    <property type="match status" value="1"/>
</dbReference>
<evidence type="ECO:0000313" key="4">
    <source>
        <dbReference type="Proteomes" id="UP000313948"/>
    </source>
</evidence>
<feature type="domain" description="Septum formation-related" evidence="2">
    <location>
        <begin position="33"/>
        <end position="133"/>
    </location>
</feature>